<feature type="compositionally biased region" description="Acidic residues" evidence="4">
    <location>
        <begin position="796"/>
        <end position="812"/>
    </location>
</feature>
<evidence type="ECO:0000256" key="2">
    <source>
        <dbReference type="ARBA" id="ARBA00007690"/>
    </source>
</evidence>
<organism evidence="7 8">
    <name type="scientific">Heterostelium pallidum (strain ATCC 26659 / Pp 5 / PN500)</name>
    <name type="common">Cellular slime mold</name>
    <name type="synonym">Polysphondylium pallidum</name>
    <dbReference type="NCBI Taxonomy" id="670386"/>
    <lineage>
        <taxon>Eukaryota</taxon>
        <taxon>Amoebozoa</taxon>
        <taxon>Evosea</taxon>
        <taxon>Eumycetozoa</taxon>
        <taxon>Dictyostelia</taxon>
        <taxon>Acytosteliales</taxon>
        <taxon>Acytosteliaceae</taxon>
        <taxon>Heterostelium</taxon>
    </lineage>
</organism>
<comment type="similarity">
    <text evidence="2">Belongs to the RRP12 family.</text>
</comment>
<dbReference type="InParanoid" id="D3B4U2"/>
<gene>
    <name evidence="7" type="ORF">PPL_03418</name>
</gene>
<evidence type="ECO:0000259" key="5">
    <source>
        <dbReference type="Pfam" id="PF08161"/>
    </source>
</evidence>
<evidence type="ECO:0000313" key="7">
    <source>
        <dbReference type="EMBL" id="EFA84340.1"/>
    </source>
</evidence>
<comment type="subcellular location">
    <subcellularLocation>
        <location evidence="1">Nucleus</location>
    </subcellularLocation>
</comment>
<dbReference type="GO" id="GO:0005634">
    <property type="term" value="C:nucleus"/>
    <property type="evidence" value="ECO:0007669"/>
    <property type="project" value="UniProtKB-SubCell"/>
</dbReference>
<feature type="compositionally biased region" description="Polar residues" evidence="4">
    <location>
        <begin position="1135"/>
        <end position="1146"/>
    </location>
</feature>
<keyword evidence="8" id="KW-1185">Reference proteome</keyword>
<dbReference type="InterPro" id="IPR052087">
    <property type="entry name" value="RRP12"/>
</dbReference>
<dbReference type="SUPFAM" id="SSF48371">
    <property type="entry name" value="ARM repeat"/>
    <property type="match status" value="1"/>
</dbReference>
<evidence type="ECO:0000259" key="6">
    <source>
        <dbReference type="Pfam" id="PF25772"/>
    </source>
</evidence>
<protein>
    <recommendedName>
        <fullName evidence="9">Ribosomal RNA-processing protein 12-like conserved domain-containing protein</fullName>
    </recommendedName>
</protein>
<feature type="region of interest" description="Disordered" evidence="4">
    <location>
        <begin position="1251"/>
        <end position="1289"/>
    </location>
</feature>
<dbReference type="InterPro" id="IPR057860">
    <property type="entry name" value="HEAT_RRP12_N"/>
</dbReference>
<feature type="region of interest" description="Disordered" evidence="4">
    <location>
        <begin position="1209"/>
        <end position="1237"/>
    </location>
</feature>
<dbReference type="Gene3D" id="1.25.10.10">
    <property type="entry name" value="Leucine-rich Repeat Variant"/>
    <property type="match status" value="1"/>
</dbReference>
<dbReference type="InterPro" id="IPR016024">
    <property type="entry name" value="ARM-type_fold"/>
</dbReference>
<feature type="compositionally biased region" description="Acidic residues" evidence="4">
    <location>
        <begin position="1074"/>
        <end position="1090"/>
    </location>
</feature>
<dbReference type="Proteomes" id="UP000001396">
    <property type="component" value="Unassembled WGS sequence"/>
</dbReference>
<evidence type="ECO:0000256" key="1">
    <source>
        <dbReference type="ARBA" id="ARBA00004123"/>
    </source>
</evidence>
<dbReference type="PANTHER" id="PTHR48287:SF1">
    <property type="entry name" value="ARM REPEAT SUPERFAMILY PROTEIN"/>
    <property type="match status" value="1"/>
</dbReference>
<sequence>MVHNLSVDEIFPTIRSDTSSESLKRLNVVLNAVTDIIKAKNAPIHPTSYFALILASLTENSYKQGQKSDLLKLLSIVISRITIGIVRSNSDNIISLCLKIVQEESKDEHIMKPTLVLIGHVLTMSESSAWQVMDRRNAYSALLACAVDERSKLRHKALEQIILVLNSVGASNPTGVGLLPAVSQMTTKFCLDIFANVTSSTMQRAFYAMSVAHDLIPQLQPSLVSQLLDVIIKMTSLGNSAITPICYRTIGSLFLRTNQLKAEHVHQIIQVLYSHPPSGIDTKATVAYTELLTRANLSISRMNRTISNQNIHQYFKHLISNFSSDKLEITRITMEGFKNVIYECINEEVITQGVNNLNGNSPLRLIIDTLESSTKYTFKHSWELILSVLSAMFEQLGKNAYPLLNNILISLDAMNQLPDLHCRQALHSVFSVAMVAIGPKNFLTLMPLNLDAPPNSRDKERINRNWLLQVMRDSIKFTELQFFIDYFLPMTKMVKQKSKESESDGKSIESKNLNILYNQIWDLLPGFLNQPTDLPSAFKNIARLIGSSLQDDVELRSVICTAFTNMLNHLVESRDAKTVALFVPLKKRHVTMDVKLAEDSIKTIAHYAKNYLPIFFNIYPVSNHEQRSQIIDTIEAYIGITDKATLGNMFKSLITKLLEALKEEGIEKKQQKEGDDKMDATTAVEEKKKSKKYYLTDLTVGFVKHLDDEQVKTLYKVIKPQLRCSDSGLQKRSFKVLVKICEYHAQFIVQNMDKIKSTLVTDLMQSTSNIKKTRLKCLKEILVTITRANKEAEEQAALEEEEALENGEEPVEEENKPSFRIKSSWTQLKKKFIPSVLPEVILCTKESNNRLREISNEILIECANIMCLIGQKLAVAKRGVTMEDTIAASKEESMKEYLHMMAAGLAATTTHMVCATIIAMTRVVHNFRRMINPALIEQMTSALIVLTGSPNRDVVKAVLGFTRVVMACFKDIDVVETHLQTLIASMAKWAELDKNFFRTIIQILLERLMKRYGFDRIHGCPTSSEEFKKIVANIKKKKDRAERKREEEEAALNKMIDPVTGSDVKSARGSVYGGDDDDEQQVGDESDDSDDDIEQFLFNVKKANKQAANENNWIVEEGDDPIDFLDRNAISKIASNKSGKQTSGSARQLAVNNKGRAQSDAYETNEDGKLVIVDSDDEEEKRKQRKRQRGPSYIDEVFEEQAQEYEAKAGYRATKAKGALKRASNNDDSDDEDDGIDEDLRSAFTKKTFATAKTGKTARTTKTTKTTMTGKTGKSDGRSEKNLQRIDSATERYNRVRGINTNVNLDAIGRQPKKGDIKGNTKQKLEPYAYIPLDPKTLNKRSKQSSSSSYKNILKKRKKD</sequence>
<dbReference type="InterPro" id="IPR011989">
    <property type="entry name" value="ARM-like"/>
</dbReference>
<evidence type="ECO:0000256" key="4">
    <source>
        <dbReference type="SAM" id="MobiDB-lite"/>
    </source>
</evidence>
<feature type="domain" description="RRP12 HEAT" evidence="5">
    <location>
        <begin position="323"/>
        <end position="620"/>
    </location>
</feature>
<feature type="compositionally biased region" description="Low complexity" evidence="4">
    <location>
        <begin position="1251"/>
        <end position="1272"/>
    </location>
</feature>
<evidence type="ECO:0000313" key="8">
    <source>
        <dbReference type="Proteomes" id="UP000001396"/>
    </source>
</evidence>
<feature type="compositionally biased region" description="Acidic residues" evidence="4">
    <location>
        <begin position="1227"/>
        <end position="1237"/>
    </location>
</feature>
<evidence type="ECO:0008006" key="9">
    <source>
        <dbReference type="Google" id="ProtNLM"/>
    </source>
</evidence>
<feature type="region of interest" description="Disordered" evidence="4">
    <location>
        <begin position="1049"/>
        <end position="1090"/>
    </location>
</feature>
<dbReference type="InterPro" id="IPR012978">
    <property type="entry name" value="HEAT_RRP12"/>
</dbReference>
<dbReference type="GeneID" id="31358939"/>
<evidence type="ECO:0000256" key="3">
    <source>
        <dbReference type="ARBA" id="ARBA00023242"/>
    </source>
</evidence>
<reference evidence="7 8" key="1">
    <citation type="journal article" date="2011" name="Genome Res.">
        <title>Phylogeny-wide analysis of social amoeba genomes highlights ancient origins for complex intercellular communication.</title>
        <authorList>
            <person name="Heidel A.J."/>
            <person name="Lawal H.M."/>
            <person name="Felder M."/>
            <person name="Schilde C."/>
            <person name="Helps N.R."/>
            <person name="Tunggal B."/>
            <person name="Rivero F."/>
            <person name="John U."/>
            <person name="Schleicher M."/>
            <person name="Eichinger L."/>
            <person name="Platzer M."/>
            <person name="Noegel A.A."/>
            <person name="Schaap P."/>
            <person name="Gloeckner G."/>
        </authorList>
    </citation>
    <scope>NUCLEOTIDE SEQUENCE [LARGE SCALE GENOMIC DNA]</scope>
    <source>
        <strain evidence="8">ATCC 26659 / Pp 5 / PN500</strain>
    </source>
</reference>
<dbReference type="Pfam" id="PF08161">
    <property type="entry name" value="RRP12_HEAT"/>
    <property type="match status" value="1"/>
</dbReference>
<dbReference type="STRING" id="670386.D3B4U2"/>
<keyword evidence="3" id="KW-0539">Nucleus</keyword>
<accession>D3B4U2</accession>
<feature type="compositionally biased region" description="Basic and acidic residues" evidence="4">
    <location>
        <begin position="1273"/>
        <end position="1289"/>
    </location>
</feature>
<dbReference type="Pfam" id="PF25772">
    <property type="entry name" value="HEAT_RRP12_N"/>
    <property type="match status" value="1"/>
</dbReference>
<name>D3B4U2_HETP5</name>
<dbReference type="RefSeq" id="XP_020436455.1">
    <property type="nucleotide sequence ID" value="XM_020574383.1"/>
</dbReference>
<feature type="region of interest" description="Disordered" evidence="4">
    <location>
        <begin position="796"/>
        <end position="817"/>
    </location>
</feature>
<feature type="region of interest" description="Disordered" evidence="4">
    <location>
        <begin position="1333"/>
        <end position="1360"/>
    </location>
</feature>
<comment type="caution">
    <text evidence="7">The sequence shown here is derived from an EMBL/GenBank/DDBJ whole genome shotgun (WGS) entry which is preliminary data.</text>
</comment>
<proteinExistence type="inferred from homology"/>
<dbReference type="EMBL" id="ADBJ01000010">
    <property type="protein sequence ID" value="EFA84340.1"/>
    <property type="molecule type" value="Genomic_DNA"/>
</dbReference>
<dbReference type="OMA" id="WALDACK"/>
<feature type="region of interest" description="Disordered" evidence="4">
    <location>
        <begin position="1135"/>
        <end position="1195"/>
    </location>
</feature>
<feature type="domain" description="RRP12 N-terminal HEAT" evidence="6">
    <location>
        <begin position="20"/>
        <end position="256"/>
    </location>
</feature>
<dbReference type="FunCoup" id="D3B4U2">
    <property type="interactions" value="588"/>
</dbReference>
<dbReference type="PANTHER" id="PTHR48287">
    <property type="entry name" value="ARM REPEAT SUPERFAMILY PROTEIN"/>
    <property type="match status" value="1"/>
</dbReference>